<keyword evidence="2" id="KW-1185">Reference proteome</keyword>
<proteinExistence type="predicted"/>
<comment type="caution">
    <text evidence="1">The sequence shown here is derived from an EMBL/GenBank/DDBJ whole genome shotgun (WGS) entry which is preliminary data.</text>
</comment>
<evidence type="ECO:0000313" key="1">
    <source>
        <dbReference type="EMBL" id="GET86436.1"/>
    </source>
</evidence>
<dbReference type="VEuPathDB" id="TriTrypDB:LtaPh_1002000"/>
<dbReference type="EMBL" id="BLBS01000011">
    <property type="protein sequence ID" value="GET86436.1"/>
    <property type="molecule type" value="Genomic_DNA"/>
</dbReference>
<organism evidence="1 2">
    <name type="scientific">Leishmania tarentolae</name>
    <name type="common">Sauroleishmania tarentolae</name>
    <dbReference type="NCBI Taxonomy" id="5689"/>
    <lineage>
        <taxon>Eukaryota</taxon>
        <taxon>Discoba</taxon>
        <taxon>Euglenozoa</taxon>
        <taxon>Kinetoplastea</taxon>
        <taxon>Metakinetoplastina</taxon>
        <taxon>Trypanosomatida</taxon>
        <taxon>Trypanosomatidae</taxon>
        <taxon>Leishmaniinae</taxon>
        <taxon>Leishmania</taxon>
        <taxon>lizard Leishmania</taxon>
    </lineage>
</organism>
<sequence length="715" mass="77051">MLRASYLLRPTRCDGTDDVTVDTPAEYLSDVYLCVSSPPVIEEWVGWPEVPYVVDGSARCLIDPRGALLPCTPVESSAPCVGDTKAPCMEEAKPTPQSLPELLNVAPLDRLCRAYAASDERRGSAFLQVYSVGVHGLLSPEAKSMLTACTMAVLRSRLSYLLGALLKQSWSEADSTLDMGAVAVLKRYCSASAALPTPLPSAIRPACCLDKDGGGMHGRGWVITWSLELVFCVAGSIIAARSSPTTAYRPLYVSDCEEVIRLSLHFGLGVALQRDAEAYSSKGTAESHTTPTLAAERHLRYDAMCVQLTECALASSHPLDVRHAVDLTRAIYTDYVRAAQAHAEDGTEAFQRLALCAGQANDPLQLATARDAWGEALQSYQLSAISAQGGVLFVLQHDLSAQSGPAALLPLTAREEQSRSHAAEKSNHVVFPPTLRDHVLGSVRVRRATAYFNHVLVCQAWSSEDVLAEAHARHWEGKLLSDDALAPARAAMQWRASLLVSTAKGGAAVTSDACGGQTLVPTPLQWVFYTVRRQLVVAVANRSQTALTGRRLGLNCAASAAVRKVSQLSPSALRALAEQCVKALPMARGLLGWHCPWPVPLCLQSTDSRAAIPSAAAVEEVLWTLRILCKLRWRAAQLYEAVGDSSEKNRQMRALRDDVQRWSSRRRARVLAADGATSTSGGAAWTPIVEDVVCHIDDADWSALTKELSGMLLPA</sequence>
<reference evidence="1" key="1">
    <citation type="submission" date="2019-11" db="EMBL/GenBank/DDBJ databases">
        <title>Leishmania tarentolae CDS.</title>
        <authorList>
            <person name="Goto Y."/>
            <person name="Yamagishi J."/>
        </authorList>
    </citation>
    <scope>NUCLEOTIDE SEQUENCE [LARGE SCALE GENOMIC DNA]</scope>
    <source>
        <strain evidence="1">Parrot Tar II</strain>
    </source>
</reference>
<dbReference type="AlphaFoldDB" id="A0A640K9P7"/>
<accession>A0A640K9P7</accession>
<evidence type="ECO:0000313" key="2">
    <source>
        <dbReference type="Proteomes" id="UP000419144"/>
    </source>
</evidence>
<gene>
    <name evidence="1" type="ORF">LtaPh_1002000</name>
</gene>
<name>A0A640K9P7_LEITA</name>
<protein>
    <submittedName>
        <fullName evidence="1">Uncharacterized protein</fullName>
    </submittedName>
</protein>
<dbReference type="Proteomes" id="UP000419144">
    <property type="component" value="Unassembled WGS sequence"/>
</dbReference>
<dbReference type="OrthoDB" id="261895at2759"/>